<dbReference type="CDD" id="cd00882">
    <property type="entry name" value="Ras_like_GTPase"/>
    <property type="match status" value="2"/>
</dbReference>
<gene>
    <name evidence="2" type="ORF">CVT24_007630</name>
</gene>
<reference evidence="2 3" key="1">
    <citation type="journal article" date="2018" name="Evol. Lett.">
        <title>Horizontal gene cluster transfer increased hallucinogenic mushroom diversity.</title>
        <authorList>
            <person name="Reynolds H.T."/>
            <person name="Vijayakumar V."/>
            <person name="Gluck-Thaler E."/>
            <person name="Korotkin H.B."/>
            <person name="Matheny P.B."/>
            <person name="Slot J.C."/>
        </authorList>
    </citation>
    <scope>NUCLEOTIDE SEQUENCE [LARGE SCALE GENOMIC DNA]</scope>
    <source>
        <strain evidence="2 3">2629</strain>
    </source>
</reference>
<organism evidence="2 3">
    <name type="scientific">Panaeolus cyanescens</name>
    <dbReference type="NCBI Taxonomy" id="181874"/>
    <lineage>
        <taxon>Eukaryota</taxon>
        <taxon>Fungi</taxon>
        <taxon>Dikarya</taxon>
        <taxon>Basidiomycota</taxon>
        <taxon>Agaricomycotina</taxon>
        <taxon>Agaricomycetes</taxon>
        <taxon>Agaricomycetidae</taxon>
        <taxon>Agaricales</taxon>
        <taxon>Agaricineae</taxon>
        <taxon>Galeropsidaceae</taxon>
        <taxon>Panaeolus</taxon>
    </lineage>
</organism>
<dbReference type="EMBL" id="NHTK01005805">
    <property type="protein sequence ID" value="PPQ73644.1"/>
    <property type="molecule type" value="Genomic_DNA"/>
</dbReference>
<comment type="caution">
    <text evidence="2">The sequence shown here is derived from an EMBL/GenBank/DDBJ whole genome shotgun (WGS) entry which is preliminary data.</text>
</comment>
<dbReference type="SUPFAM" id="SSF52540">
    <property type="entry name" value="P-loop containing nucleoside triphosphate hydrolases"/>
    <property type="match status" value="2"/>
</dbReference>
<dbReference type="InterPro" id="IPR006073">
    <property type="entry name" value="GTP-bd"/>
</dbReference>
<keyword evidence="3" id="KW-1185">Reference proteome</keyword>
<evidence type="ECO:0000313" key="3">
    <source>
        <dbReference type="Proteomes" id="UP000284842"/>
    </source>
</evidence>
<dbReference type="InParanoid" id="A0A409W552"/>
<protein>
    <recommendedName>
        <fullName evidence="1">G domain-containing protein</fullName>
    </recommendedName>
</protein>
<dbReference type="OrthoDB" id="8954335at2759"/>
<dbReference type="GO" id="GO:0005525">
    <property type="term" value="F:GTP binding"/>
    <property type="evidence" value="ECO:0007669"/>
    <property type="project" value="InterPro"/>
</dbReference>
<dbReference type="AlphaFoldDB" id="A0A409W552"/>
<dbReference type="Proteomes" id="UP000284842">
    <property type="component" value="Unassembled WGS sequence"/>
</dbReference>
<name>A0A409W552_9AGAR</name>
<proteinExistence type="predicted"/>
<feature type="domain" description="G" evidence="1">
    <location>
        <begin position="4"/>
        <end position="95"/>
    </location>
</feature>
<dbReference type="Pfam" id="PF01926">
    <property type="entry name" value="MMR_HSR1"/>
    <property type="match status" value="2"/>
</dbReference>
<dbReference type="Gene3D" id="3.40.50.300">
    <property type="entry name" value="P-loop containing nucleotide triphosphate hydrolases"/>
    <property type="match status" value="2"/>
</dbReference>
<accession>A0A409W552</accession>
<evidence type="ECO:0000259" key="1">
    <source>
        <dbReference type="Pfam" id="PF01926"/>
    </source>
</evidence>
<dbReference type="InterPro" id="IPR027417">
    <property type="entry name" value="P-loop_NTPase"/>
</dbReference>
<evidence type="ECO:0000313" key="2">
    <source>
        <dbReference type="EMBL" id="PPQ73644.1"/>
    </source>
</evidence>
<sequence length="493" mass="56340">MQKVTGPTGAGKSTFIEALAGDSSLNISKDQLESCTQGIQSYQAVDVQFTVESDLELDVDIYILDTPGFSDTQKSELEIVDMINHWMKSRKCQYIDLIFYFSPITDIRLSGSKRRTVEMLKLLGKISGEEPSAMYVVTTMWDRIWTERAREAAEVRYTQLRDEVWKDLSKHKASLIKFLNTHESALDVISNILRLGDQVADYSVNFGYDATEPLPKSLYSHLYYELVDRIINTQQQKRSVEVDLATPETQANRELKLDVKQRLQQTNRILAKFEKQLIGFGDPPEGFEHVAQLRKNILRRLMGPTGAGKSSFIEALAGDNSLNISKDQLESCTQGIQAYRLVNIKYVLLRDKGFSGKICIVDTPGFSDTQKSELEIVDMINDWMKSRNHLYHELVDRIINTRQQKKSLEDDLGAPETQSNEELKLDVTQRLQQTNRILAKFEKQLIGFGDPPEGFEHVAQFRKDILRRYPMLVVKGIIEKPFQFLGLGAKFHQ</sequence>
<dbReference type="PANTHER" id="PTHR18884">
    <property type="entry name" value="SEPTIN"/>
    <property type="match status" value="1"/>
</dbReference>
<feature type="domain" description="G" evidence="1">
    <location>
        <begin position="301"/>
        <end position="403"/>
    </location>
</feature>